<feature type="region of interest" description="Disordered" evidence="2">
    <location>
        <begin position="1"/>
        <end position="31"/>
    </location>
</feature>
<feature type="region of interest" description="Disordered" evidence="2">
    <location>
        <begin position="302"/>
        <end position="479"/>
    </location>
</feature>
<dbReference type="InterPro" id="IPR025558">
    <property type="entry name" value="DUF4283"/>
</dbReference>
<dbReference type="PROSITE" id="PS50158">
    <property type="entry name" value="ZF_CCHC"/>
    <property type="match status" value="1"/>
</dbReference>
<feature type="compositionally biased region" description="Polar residues" evidence="2">
    <location>
        <begin position="327"/>
        <end position="339"/>
    </location>
</feature>
<dbReference type="AlphaFoldDB" id="A0A9Q0J718"/>
<name>A0A9Q0J718_9ROSI</name>
<dbReference type="InterPro" id="IPR001878">
    <property type="entry name" value="Znf_CCHC"/>
</dbReference>
<feature type="compositionally biased region" description="Polar residues" evidence="2">
    <location>
        <begin position="400"/>
        <end position="419"/>
    </location>
</feature>
<evidence type="ECO:0000259" key="3">
    <source>
        <dbReference type="PROSITE" id="PS50158"/>
    </source>
</evidence>
<evidence type="ECO:0000256" key="2">
    <source>
        <dbReference type="SAM" id="MobiDB-lite"/>
    </source>
</evidence>
<dbReference type="OrthoDB" id="1707487at2759"/>
<comment type="caution">
    <text evidence="4">The sequence shown here is derived from an EMBL/GenBank/DDBJ whole genome shotgun (WGS) entry which is preliminary data.</text>
</comment>
<dbReference type="EMBL" id="JAKUCV010005767">
    <property type="protein sequence ID" value="KAJ4829965.1"/>
    <property type="molecule type" value="Genomic_DNA"/>
</dbReference>
<feature type="compositionally biased region" description="Basic and acidic residues" evidence="2">
    <location>
        <begin position="435"/>
        <end position="450"/>
    </location>
</feature>
<feature type="compositionally biased region" description="Low complexity" evidence="2">
    <location>
        <begin position="467"/>
        <end position="479"/>
    </location>
</feature>
<keyword evidence="1" id="KW-0862">Zinc</keyword>
<sequence length="555" mass="60809">MLLTPAAGLAESPPAPLTHPPLLASSPSPDVNMLDVHVSGSGRQKESPPGIADPPTPIVSFKEKLLTNQGIQDVAAAEDFVLEEGDIKTFATPEGPVVQISDRYRKYLHGNWENSLIIKLWGRNIGYRTLYNRLPTLWKLQGAVKVIDLDHNFYIVRFHNKLDRLRVLTDGPWMLFGHYLTVEPWRPQFDPAGHKVTSVVAWVQLPGLSCEYYDRPLLKAVCDEIGQMVRVDYNTQESVRGKFARVAIELDLLKPLQSKVCVDGRWYFISYENLPGICFECGHVGHNMAVCPNRVASLSSAPVATTTSNESHPDTPPTLTAAGPLPESTSATTPQQSQKFGPWMVVQSRQRRPPRQSGDANTKKEIGQGKKSGSRFDVLNDYETVDRPLEKLRGKEVKSKPQSVPQANGTMGASGSGKDSMTVVPISAPAHQGPKTRDPSPKKATPDLHIKQGKPVTLEDGPSGQGTLQPTQITRPTRPTSVVSMLVPSLRPNTNQKLGLVTNAENPKATRTYQPSIFGNCWNYSPGGRTHGDRQYTGGTGGQNHSYLGFAATCY</sequence>
<dbReference type="PANTHER" id="PTHR31286:SF99">
    <property type="entry name" value="DUF4283 DOMAIN-CONTAINING PROTEIN"/>
    <property type="match status" value="1"/>
</dbReference>
<feature type="compositionally biased region" description="Basic and acidic residues" evidence="2">
    <location>
        <begin position="384"/>
        <end position="399"/>
    </location>
</feature>
<feature type="compositionally biased region" description="Low complexity" evidence="2">
    <location>
        <begin position="317"/>
        <end position="326"/>
    </location>
</feature>
<reference evidence="4" key="1">
    <citation type="submission" date="2022-02" db="EMBL/GenBank/DDBJ databases">
        <authorList>
            <person name="Henning P.M."/>
            <person name="McCubbin A.G."/>
            <person name="Shore J.S."/>
        </authorList>
    </citation>
    <scope>NUCLEOTIDE SEQUENCE</scope>
    <source>
        <strain evidence="4">F60SS</strain>
        <tissue evidence="4">Leaves</tissue>
    </source>
</reference>
<keyword evidence="5" id="KW-1185">Reference proteome</keyword>
<keyword evidence="1" id="KW-0479">Metal-binding</keyword>
<feature type="region of interest" description="Disordered" evidence="2">
    <location>
        <begin position="36"/>
        <end position="55"/>
    </location>
</feature>
<gene>
    <name evidence="4" type="ORF">Tsubulata_036068</name>
</gene>
<dbReference type="InterPro" id="IPR040256">
    <property type="entry name" value="At4g02000-like"/>
</dbReference>
<dbReference type="Pfam" id="PF14111">
    <property type="entry name" value="DUF4283"/>
    <property type="match status" value="1"/>
</dbReference>
<dbReference type="GO" id="GO:0003676">
    <property type="term" value="F:nucleic acid binding"/>
    <property type="evidence" value="ECO:0007669"/>
    <property type="project" value="InterPro"/>
</dbReference>
<keyword evidence="1" id="KW-0863">Zinc-finger</keyword>
<evidence type="ECO:0000313" key="4">
    <source>
        <dbReference type="EMBL" id="KAJ4829965.1"/>
    </source>
</evidence>
<protein>
    <recommendedName>
        <fullName evidence="3">CCHC-type domain-containing protein</fullName>
    </recommendedName>
</protein>
<feature type="compositionally biased region" description="Low complexity" evidence="2">
    <location>
        <begin position="20"/>
        <end position="29"/>
    </location>
</feature>
<evidence type="ECO:0000313" key="5">
    <source>
        <dbReference type="Proteomes" id="UP001141552"/>
    </source>
</evidence>
<organism evidence="4 5">
    <name type="scientific">Turnera subulata</name>
    <dbReference type="NCBI Taxonomy" id="218843"/>
    <lineage>
        <taxon>Eukaryota</taxon>
        <taxon>Viridiplantae</taxon>
        <taxon>Streptophyta</taxon>
        <taxon>Embryophyta</taxon>
        <taxon>Tracheophyta</taxon>
        <taxon>Spermatophyta</taxon>
        <taxon>Magnoliopsida</taxon>
        <taxon>eudicotyledons</taxon>
        <taxon>Gunneridae</taxon>
        <taxon>Pentapetalae</taxon>
        <taxon>rosids</taxon>
        <taxon>fabids</taxon>
        <taxon>Malpighiales</taxon>
        <taxon>Passifloraceae</taxon>
        <taxon>Turnera</taxon>
    </lineage>
</organism>
<reference evidence="4" key="2">
    <citation type="journal article" date="2023" name="Plants (Basel)">
        <title>Annotation of the Turnera subulata (Passifloraceae) Draft Genome Reveals the S-Locus Evolved after the Divergence of Turneroideae from Passifloroideae in a Stepwise Manner.</title>
        <authorList>
            <person name="Henning P.M."/>
            <person name="Roalson E.H."/>
            <person name="Mir W."/>
            <person name="McCubbin A.G."/>
            <person name="Shore J.S."/>
        </authorList>
    </citation>
    <scope>NUCLEOTIDE SEQUENCE</scope>
    <source>
        <strain evidence="4">F60SS</strain>
    </source>
</reference>
<dbReference type="GO" id="GO:0008270">
    <property type="term" value="F:zinc ion binding"/>
    <property type="evidence" value="ECO:0007669"/>
    <property type="project" value="UniProtKB-KW"/>
</dbReference>
<accession>A0A9Q0J718</accession>
<dbReference type="PANTHER" id="PTHR31286">
    <property type="entry name" value="GLYCINE-RICH CELL WALL STRUCTURAL PROTEIN 1.8-LIKE"/>
    <property type="match status" value="1"/>
</dbReference>
<feature type="domain" description="CCHC-type" evidence="3">
    <location>
        <begin position="278"/>
        <end position="293"/>
    </location>
</feature>
<dbReference type="Proteomes" id="UP001141552">
    <property type="component" value="Unassembled WGS sequence"/>
</dbReference>
<proteinExistence type="predicted"/>
<evidence type="ECO:0000256" key="1">
    <source>
        <dbReference type="PROSITE-ProRule" id="PRU00047"/>
    </source>
</evidence>